<dbReference type="PANTHER" id="PTHR31677">
    <property type="entry name" value="AP2 DOMAIN CLASS TRANSCRIPTION FACTOR"/>
    <property type="match status" value="1"/>
</dbReference>
<keyword evidence="2" id="KW-0805">Transcription regulation</keyword>
<dbReference type="GO" id="GO:0005634">
    <property type="term" value="C:nucleus"/>
    <property type="evidence" value="ECO:0007669"/>
    <property type="project" value="UniProtKB-SubCell"/>
</dbReference>
<feature type="compositionally biased region" description="Low complexity" evidence="6">
    <location>
        <begin position="200"/>
        <end position="222"/>
    </location>
</feature>
<dbReference type="Gene3D" id="3.30.730.10">
    <property type="entry name" value="AP2/ERF domain"/>
    <property type="match status" value="1"/>
</dbReference>
<evidence type="ECO:0000256" key="5">
    <source>
        <dbReference type="ARBA" id="ARBA00023242"/>
    </source>
</evidence>
<dbReference type="SUPFAM" id="SSF54171">
    <property type="entry name" value="DNA-binding domain"/>
    <property type="match status" value="1"/>
</dbReference>
<dbReference type="Proteomes" id="UP000886520">
    <property type="component" value="Chromosome 4"/>
</dbReference>
<evidence type="ECO:0000256" key="2">
    <source>
        <dbReference type="ARBA" id="ARBA00023015"/>
    </source>
</evidence>
<dbReference type="FunFam" id="3.30.730.10:FF:000001">
    <property type="entry name" value="Ethylene-responsive transcription factor 2"/>
    <property type="match status" value="1"/>
</dbReference>
<evidence type="ECO:0000313" key="9">
    <source>
        <dbReference type="Proteomes" id="UP000886520"/>
    </source>
</evidence>
<feature type="domain" description="AP2/ERF" evidence="7">
    <location>
        <begin position="141"/>
        <end position="198"/>
    </location>
</feature>
<evidence type="ECO:0000256" key="1">
    <source>
        <dbReference type="ARBA" id="ARBA00004123"/>
    </source>
</evidence>
<comment type="subcellular location">
    <subcellularLocation>
        <location evidence="1">Nucleus</location>
    </subcellularLocation>
</comment>
<evidence type="ECO:0000313" key="8">
    <source>
        <dbReference type="EMBL" id="KAI5081363.1"/>
    </source>
</evidence>
<dbReference type="GO" id="GO:0003700">
    <property type="term" value="F:DNA-binding transcription factor activity"/>
    <property type="evidence" value="ECO:0007669"/>
    <property type="project" value="InterPro"/>
</dbReference>
<dbReference type="EMBL" id="JABFUD020000004">
    <property type="protein sequence ID" value="KAI5081363.1"/>
    <property type="molecule type" value="Genomic_DNA"/>
</dbReference>
<reference evidence="8" key="1">
    <citation type="submission" date="2021-01" db="EMBL/GenBank/DDBJ databases">
        <title>Adiantum capillus-veneris genome.</title>
        <authorList>
            <person name="Fang Y."/>
            <person name="Liao Q."/>
        </authorList>
    </citation>
    <scope>NUCLEOTIDE SEQUENCE</scope>
    <source>
        <strain evidence="8">H3</strain>
        <tissue evidence="8">Leaf</tissue>
    </source>
</reference>
<proteinExistence type="predicted"/>
<name>A0A9D4V922_ADICA</name>
<keyword evidence="5" id="KW-0539">Nucleus</keyword>
<organism evidence="8 9">
    <name type="scientific">Adiantum capillus-veneris</name>
    <name type="common">Maidenhair fern</name>
    <dbReference type="NCBI Taxonomy" id="13818"/>
    <lineage>
        <taxon>Eukaryota</taxon>
        <taxon>Viridiplantae</taxon>
        <taxon>Streptophyta</taxon>
        <taxon>Embryophyta</taxon>
        <taxon>Tracheophyta</taxon>
        <taxon>Polypodiopsida</taxon>
        <taxon>Polypodiidae</taxon>
        <taxon>Polypodiales</taxon>
        <taxon>Pteridineae</taxon>
        <taxon>Pteridaceae</taxon>
        <taxon>Vittarioideae</taxon>
        <taxon>Adiantum</taxon>
    </lineage>
</organism>
<comment type="caution">
    <text evidence="8">The sequence shown here is derived from an EMBL/GenBank/DDBJ whole genome shotgun (WGS) entry which is preliminary data.</text>
</comment>
<dbReference type="SMART" id="SM00380">
    <property type="entry name" value="AP2"/>
    <property type="match status" value="1"/>
</dbReference>
<dbReference type="InterPro" id="IPR016177">
    <property type="entry name" value="DNA-bd_dom_sf"/>
</dbReference>
<evidence type="ECO:0000256" key="4">
    <source>
        <dbReference type="ARBA" id="ARBA00023163"/>
    </source>
</evidence>
<dbReference type="PROSITE" id="PS51032">
    <property type="entry name" value="AP2_ERF"/>
    <property type="match status" value="1"/>
</dbReference>
<feature type="region of interest" description="Disordered" evidence="6">
    <location>
        <begin position="195"/>
        <end position="232"/>
    </location>
</feature>
<dbReference type="PRINTS" id="PR00367">
    <property type="entry name" value="ETHRSPELEMNT"/>
</dbReference>
<dbReference type="PANTHER" id="PTHR31677:SF157">
    <property type="entry name" value="AP2_ERF DOMAIN-CONTAINING PROTEIN"/>
    <property type="match status" value="1"/>
</dbReference>
<keyword evidence="4" id="KW-0804">Transcription</keyword>
<accession>A0A9D4V922</accession>
<keyword evidence="9" id="KW-1185">Reference proteome</keyword>
<dbReference type="Pfam" id="PF00847">
    <property type="entry name" value="AP2"/>
    <property type="match status" value="1"/>
</dbReference>
<evidence type="ECO:0000256" key="3">
    <source>
        <dbReference type="ARBA" id="ARBA00023125"/>
    </source>
</evidence>
<evidence type="ECO:0000259" key="7">
    <source>
        <dbReference type="PROSITE" id="PS51032"/>
    </source>
</evidence>
<feature type="non-terminal residue" evidence="8">
    <location>
        <position position="1"/>
    </location>
</feature>
<sequence length="331" mass="36437">KHLYILLPSLRPHHCPCTLCLASTASVPVDLLSFAFYLVMLHAFSDQTCRRSLPPAYPLTPIFPMPTIDAEPRPALLLYDAYMHTVPSSASEVQGMHLREESIPSDIQIRVSDAKVRVLPSSQPHGLPSSARAVEDSLGPRYRGVRKRPWGRFAAEIRDSVRKARVWLGTFDTAEDAARAYDAAARSLRGDKAKTNFPLSSCSDSQSTSHSSTVESHSGSKSFQPTDVEESRHGDYGVQQVDLCLGLLSNPVLPIKKRKASWRRPELLQKSSSLGKGKSSAYESDCDSSSNIMASHSLILERKHVTPLLDLNSPPPIEDEYEQGSLAFTAL</sequence>
<protein>
    <recommendedName>
        <fullName evidence="7">AP2/ERF domain-containing protein</fullName>
    </recommendedName>
</protein>
<dbReference type="InterPro" id="IPR001471">
    <property type="entry name" value="AP2/ERF_dom"/>
</dbReference>
<gene>
    <name evidence="8" type="ORF">GOP47_0004546</name>
</gene>
<dbReference type="AlphaFoldDB" id="A0A9D4V922"/>
<dbReference type="InterPro" id="IPR036955">
    <property type="entry name" value="AP2/ERF_dom_sf"/>
</dbReference>
<keyword evidence="3" id="KW-0238">DNA-binding</keyword>
<dbReference type="GO" id="GO:0003677">
    <property type="term" value="F:DNA binding"/>
    <property type="evidence" value="ECO:0007669"/>
    <property type="project" value="UniProtKB-KW"/>
</dbReference>
<dbReference type="OrthoDB" id="1931494at2759"/>
<dbReference type="CDD" id="cd00018">
    <property type="entry name" value="AP2"/>
    <property type="match status" value="1"/>
</dbReference>
<evidence type="ECO:0000256" key="6">
    <source>
        <dbReference type="SAM" id="MobiDB-lite"/>
    </source>
</evidence>